<protein>
    <submittedName>
        <fullName evidence="1">Uncharacterized protein</fullName>
    </submittedName>
</protein>
<dbReference type="AlphaFoldDB" id="A0A1D3K8X1"/>
<sequence>MCISGSRYVEVGKTSVAWPLKPISLAASLESLPPETAHRQTKTAKTYQVSRYRVVIEVTTHHPCEPLPLNPDGFMTAAF</sequence>
<evidence type="ECO:0000313" key="1">
    <source>
        <dbReference type="EMBL" id="SBW84758.1"/>
    </source>
</evidence>
<dbReference type="Proteomes" id="UP000245431">
    <property type="component" value="Chromosome PVE_r2"/>
</dbReference>
<dbReference type="EMBL" id="LT599584">
    <property type="protein sequence ID" value="SBW84758.1"/>
    <property type="molecule type" value="Genomic_DNA"/>
</dbReference>
<gene>
    <name evidence="1" type="ORF">PVE_R2G0733</name>
</gene>
<evidence type="ECO:0000313" key="2">
    <source>
        <dbReference type="Proteomes" id="UP000245431"/>
    </source>
</evidence>
<organism evidence="1 2">
    <name type="scientific">Pseudomonas veronii 1YdBTEX2</name>
    <dbReference type="NCBI Taxonomy" id="1295141"/>
    <lineage>
        <taxon>Bacteria</taxon>
        <taxon>Pseudomonadati</taxon>
        <taxon>Pseudomonadota</taxon>
        <taxon>Gammaproteobacteria</taxon>
        <taxon>Pseudomonadales</taxon>
        <taxon>Pseudomonadaceae</taxon>
        <taxon>Pseudomonas</taxon>
    </lineage>
</organism>
<name>A0A1D3K8X1_PSEVE</name>
<accession>A0A1D3K8X1</accession>
<reference evidence="2" key="1">
    <citation type="submission" date="2016-07" db="EMBL/GenBank/DDBJ databases">
        <authorList>
            <person name="Florea S."/>
            <person name="Webb J.S."/>
            <person name="Jaromczyk J."/>
            <person name="Schardl C.L."/>
        </authorList>
    </citation>
    <scope>NUCLEOTIDE SEQUENCE [LARGE SCALE GENOMIC DNA]</scope>
    <source>
        <strain evidence="2">1YdBTEX2</strain>
    </source>
</reference>
<proteinExistence type="predicted"/>